<comment type="caution">
    <text evidence="2">The sequence shown here is derived from an EMBL/GenBank/DDBJ whole genome shotgun (WGS) entry which is preliminary data.</text>
</comment>
<evidence type="ECO:0000256" key="1">
    <source>
        <dbReference type="SAM" id="Phobius"/>
    </source>
</evidence>
<keyword evidence="1" id="KW-1133">Transmembrane helix</keyword>
<proteinExistence type="predicted"/>
<evidence type="ECO:0000313" key="3">
    <source>
        <dbReference type="Proteomes" id="UP000317770"/>
    </source>
</evidence>
<sequence length="33" mass="3691">MLGDIIYQVIVFGGISLILGVLGYLFFKRTKKS</sequence>
<accession>A0A8B5XWV4</accession>
<feature type="transmembrane region" description="Helical" evidence="1">
    <location>
        <begin position="6"/>
        <end position="27"/>
    </location>
</feature>
<protein>
    <submittedName>
        <fullName evidence="2">LPXTG cell wall anchor domain-containing protein</fullName>
    </submittedName>
</protein>
<dbReference type="AlphaFoldDB" id="A0A8B5XWV4"/>
<organism evidence="2 3">
    <name type="scientific">Peribacillus simplex</name>
    <dbReference type="NCBI Taxonomy" id="1478"/>
    <lineage>
        <taxon>Bacteria</taxon>
        <taxon>Bacillati</taxon>
        <taxon>Bacillota</taxon>
        <taxon>Bacilli</taxon>
        <taxon>Bacillales</taxon>
        <taxon>Bacillaceae</taxon>
        <taxon>Peribacillus</taxon>
    </lineage>
</organism>
<dbReference type="NCBIfam" id="TIGR01167">
    <property type="entry name" value="LPXTG_anchor"/>
    <property type="match status" value="1"/>
</dbReference>
<dbReference type="Proteomes" id="UP000317770">
    <property type="component" value="Unassembled WGS sequence"/>
</dbReference>
<keyword evidence="1" id="KW-0812">Transmembrane</keyword>
<evidence type="ECO:0000313" key="2">
    <source>
        <dbReference type="EMBL" id="TVX79507.1"/>
    </source>
</evidence>
<gene>
    <name evidence="2" type="ORF">FQP34_15070</name>
</gene>
<keyword evidence="1" id="KW-0472">Membrane</keyword>
<name>A0A8B5XWV4_9BACI</name>
<dbReference type="EMBL" id="VNKI01000007">
    <property type="protein sequence ID" value="TVX79507.1"/>
    <property type="molecule type" value="Genomic_DNA"/>
</dbReference>
<dbReference type="RefSeq" id="WP_081113119.1">
    <property type="nucleotide sequence ID" value="NZ_JARMTY010000060.1"/>
</dbReference>
<reference evidence="2 3" key="1">
    <citation type="submission" date="2019-07" db="EMBL/GenBank/DDBJ databases">
        <title>Genome assembly of Bacillus simplex strain GGC-P6A.</title>
        <authorList>
            <person name="Jennings M.E."/>
            <person name="Barton H.A."/>
        </authorList>
    </citation>
    <scope>NUCLEOTIDE SEQUENCE [LARGE SCALE GENOMIC DNA]</scope>
    <source>
        <strain evidence="2 3">GGC-P6A</strain>
    </source>
</reference>
<dbReference type="GeneID" id="99063127"/>